<feature type="compositionally biased region" description="Pro residues" evidence="1">
    <location>
        <begin position="495"/>
        <end position="509"/>
    </location>
</feature>
<feature type="region of interest" description="Disordered" evidence="1">
    <location>
        <begin position="404"/>
        <end position="439"/>
    </location>
</feature>
<evidence type="ECO:0000313" key="3">
    <source>
        <dbReference type="Proteomes" id="UP001596413"/>
    </source>
</evidence>
<feature type="region of interest" description="Disordered" evidence="1">
    <location>
        <begin position="479"/>
        <end position="519"/>
    </location>
</feature>
<dbReference type="Proteomes" id="UP001596413">
    <property type="component" value="Unassembled WGS sequence"/>
</dbReference>
<evidence type="ECO:0000313" key="2">
    <source>
        <dbReference type="EMBL" id="MFC7218449.1"/>
    </source>
</evidence>
<sequence>MSLLTTLARAEAVRARRAQPLTTVRHRHLSPRPLVLVPLTTAGEAAAPLGALVGTDPASPELLVVPQPRDRDLRFAFLARLADVVLPYLESYGAQVETELRKGEELEVCADAPQLLVPSAPGVEYVRLLGRSTRFRRTAEEEPDTPYPAPPRVPLLGRWLTHYAERSRTPGSALLLPMTELLGRHWATGQSRLEDQHLGVLLAWIRGGDPDAVERARDARGQLRTPPAGPATDPAFDNRLLAPATARFDAGKPGAEEEIRELLATQLRPTWDAVWEGLALLRELPPGAHVAERWKSDRWSYTHHRDRLRAGEPPQPRRDDATTAARKLASRERAQAELAAGEALDDPLVMAEHRLAGQAFAGRVLHVEPALSEGRSPRPRPLVTLETWDEPQLAEGTEVYRAKADGRTQTAEVVRTGARDAGDGAGPDGSDPDGPDAPRTVVLRLLNGMGRGKAPEEGSVPEAGDVLCFTCFEHSARAGAQLPDPEDTPWTHGGPPAPHPGDAPRPPEAADPVTPEDFL</sequence>
<name>A0ABW2GEG4_9ACTN</name>
<evidence type="ECO:0000256" key="1">
    <source>
        <dbReference type="SAM" id="MobiDB-lite"/>
    </source>
</evidence>
<reference evidence="3" key="1">
    <citation type="journal article" date="2019" name="Int. J. Syst. Evol. Microbiol.">
        <title>The Global Catalogue of Microorganisms (GCM) 10K type strain sequencing project: providing services to taxonomists for standard genome sequencing and annotation.</title>
        <authorList>
            <consortium name="The Broad Institute Genomics Platform"/>
            <consortium name="The Broad Institute Genome Sequencing Center for Infectious Disease"/>
            <person name="Wu L."/>
            <person name="Ma J."/>
        </authorList>
    </citation>
    <scope>NUCLEOTIDE SEQUENCE [LARGE SCALE GENOMIC DNA]</scope>
    <source>
        <strain evidence="3">CGMCC 1.13681</strain>
    </source>
</reference>
<protein>
    <submittedName>
        <fullName evidence="2">Uncharacterized protein</fullName>
    </submittedName>
</protein>
<keyword evidence="3" id="KW-1185">Reference proteome</keyword>
<feature type="region of interest" description="Disordered" evidence="1">
    <location>
        <begin position="305"/>
        <end position="327"/>
    </location>
</feature>
<dbReference type="EMBL" id="JBHSZO010000012">
    <property type="protein sequence ID" value="MFC7218449.1"/>
    <property type="molecule type" value="Genomic_DNA"/>
</dbReference>
<comment type="caution">
    <text evidence="2">The sequence shown here is derived from an EMBL/GenBank/DDBJ whole genome shotgun (WGS) entry which is preliminary data.</text>
</comment>
<proteinExistence type="predicted"/>
<dbReference type="RefSeq" id="WP_386413805.1">
    <property type="nucleotide sequence ID" value="NZ_JBHSZO010000012.1"/>
</dbReference>
<organism evidence="2 3">
    <name type="scientific">Streptomyces polyrhachis</name>
    <dbReference type="NCBI Taxonomy" id="1282885"/>
    <lineage>
        <taxon>Bacteria</taxon>
        <taxon>Bacillati</taxon>
        <taxon>Actinomycetota</taxon>
        <taxon>Actinomycetes</taxon>
        <taxon>Kitasatosporales</taxon>
        <taxon>Streptomycetaceae</taxon>
        <taxon>Streptomyces</taxon>
    </lineage>
</organism>
<accession>A0ABW2GEG4</accession>
<gene>
    <name evidence="2" type="ORF">ACFQLX_09745</name>
</gene>